<dbReference type="EMBL" id="GBHO01029844">
    <property type="protein sequence ID" value="JAG13760.1"/>
    <property type="molecule type" value="Transcribed_RNA"/>
</dbReference>
<organism evidence="1">
    <name type="scientific">Lygus hesperus</name>
    <name type="common">Western plant bug</name>
    <dbReference type="NCBI Taxonomy" id="30085"/>
    <lineage>
        <taxon>Eukaryota</taxon>
        <taxon>Metazoa</taxon>
        <taxon>Ecdysozoa</taxon>
        <taxon>Arthropoda</taxon>
        <taxon>Hexapoda</taxon>
        <taxon>Insecta</taxon>
        <taxon>Pterygota</taxon>
        <taxon>Neoptera</taxon>
        <taxon>Paraneoptera</taxon>
        <taxon>Hemiptera</taxon>
        <taxon>Heteroptera</taxon>
        <taxon>Panheteroptera</taxon>
        <taxon>Cimicomorpha</taxon>
        <taxon>Miridae</taxon>
        <taxon>Mirini</taxon>
        <taxon>Lygus</taxon>
    </lineage>
</organism>
<protein>
    <submittedName>
        <fullName evidence="1">Retrovirus-related Pol polyprotein from transposon TNT 1-94</fullName>
    </submittedName>
</protein>
<name>A0A0A9X9I5_LYGHE</name>
<dbReference type="PANTHER" id="PTHR35317">
    <property type="entry name" value="OS04G0629600 PROTEIN"/>
    <property type="match status" value="1"/>
</dbReference>
<dbReference type="Pfam" id="PF14223">
    <property type="entry name" value="Retrotran_gag_2"/>
    <property type="match status" value="1"/>
</dbReference>
<reference evidence="1" key="1">
    <citation type="journal article" date="2014" name="PLoS ONE">
        <title>Transcriptome-Based Identification of ABC Transporters in the Western Tarnished Plant Bug Lygus hesperus.</title>
        <authorList>
            <person name="Hull J.J."/>
            <person name="Chaney K."/>
            <person name="Geib S.M."/>
            <person name="Fabrick J.A."/>
            <person name="Brent C.S."/>
            <person name="Walsh D."/>
            <person name="Lavine L.C."/>
        </authorList>
    </citation>
    <scope>NUCLEOTIDE SEQUENCE</scope>
</reference>
<proteinExistence type="predicted"/>
<feature type="non-terminal residue" evidence="1">
    <location>
        <position position="197"/>
    </location>
</feature>
<evidence type="ECO:0000313" key="1">
    <source>
        <dbReference type="EMBL" id="JAG13760.1"/>
    </source>
</evidence>
<accession>A0A0A9X9I5</accession>
<dbReference type="AlphaFoldDB" id="A0A0A9X9I5"/>
<dbReference type="PANTHER" id="PTHR35317:SF29">
    <property type="entry name" value="CCHC-TYPE DOMAIN-CONTAINING PROTEIN"/>
    <property type="match status" value="1"/>
</dbReference>
<gene>
    <name evidence="1" type="primary">POLX_66</name>
    <name evidence="1" type="ORF">CM83_100460</name>
</gene>
<feature type="non-terminal residue" evidence="1">
    <location>
        <position position="1"/>
    </location>
</feature>
<reference evidence="1" key="2">
    <citation type="submission" date="2014-07" db="EMBL/GenBank/DDBJ databases">
        <authorList>
            <person name="Hull J."/>
        </authorList>
    </citation>
    <scope>NUCLEOTIDE SEQUENCE</scope>
</reference>
<sequence length="197" mass="21776">DIGCAKFVQISLRTAIESDLEKLGKPGAMSSFQHPPVERLKGRENVDTWQFAMQALLEDLELWDCVKGTEKDMKKDLKCKSKIILQVDPLNYVHVQSAKTAKEAWDNLKAAFEDSGLTRRVGLLRILISTTLEKSGSIENYVNTIVTTAHKLNGIGLKVSDEWIGTILLAGLPVKYEPMIMGIESSGTKVTADSIKT</sequence>